<sequence length="467" mass="51767">MAQWGNTPLTCLRCAPRLLSIGRPVLPGHNASSIRIATPRIPARHFRTINTPLLERHPNRRARPQPSRKPLPSSSRSRPPQSRPQPSQKPLPSSSRSRPPQSRPQSSQKHLPPSWRWRPAPKEAATTKTRAVAAGGEGQQQPVRRGKRMWWSYPQKGRIIPLGQVHSDFPRPQEPHLYRTTMAPTDGQLEQARRFFARGEARFVFACESFRKFPAGSPAPEVAVLGRSNVGKSSLLNALFGRHFRGSPDNADPLTAKVSNRAGKTRTMNVFLVGKGAEGGVKVPRTDMHGKRIKGADGVRWIGPGRAVAVVDMPGHGFGSKHEWGEEITKYLTKRPQLRRVFVLIDSEHGVKKSDVQVLDLLGRNGVPHQVVLSKADKILYPTLPRHTSGTLQKGLAALKMMLDKVQRELLVREREQKGTPALGEILAVSAKNEIVDRNGKPISDKIGINGLRWAILQAANLEQTLE</sequence>
<evidence type="ECO:0000313" key="8">
    <source>
        <dbReference type="Proteomes" id="UP000190776"/>
    </source>
</evidence>
<dbReference type="Gene3D" id="3.40.50.300">
    <property type="entry name" value="P-loop containing nucleotide triphosphate hydrolases"/>
    <property type="match status" value="1"/>
</dbReference>
<dbReference type="Proteomes" id="UP000190776">
    <property type="component" value="Unassembled WGS sequence"/>
</dbReference>
<evidence type="ECO:0000313" key="7">
    <source>
        <dbReference type="EMBL" id="OMP86202.1"/>
    </source>
</evidence>
<dbReference type="InterPro" id="IPR006073">
    <property type="entry name" value="GTP-bd"/>
</dbReference>
<reference evidence="7 8" key="1">
    <citation type="submission" date="2017-01" db="EMBL/GenBank/DDBJ databases">
        <title>Draft genome sequence of Diplodia seriata F98.1, a fungal species involved in grapevine trunk diseases.</title>
        <authorList>
            <person name="Robert-Siegwald G."/>
            <person name="Vallet J."/>
            <person name="Abou-Mansour E."/>
            <person name="Xu J."/>
            <person name="Rey P."/>
            <person name="Bertsch C."/>
            <person name="Rego C."/>
            <person name="Larignon P."/>
            <person name="Fontaine F."/>
            <person name="Lebrun M.-H."/>
        </authorList>
    </citation>
    <scope>NUCLEOTIDE SEQUENCE [LARGE SCALE GENOMIC DNA]</scope>
    <source>
        <strain evidence="7 8">F98.1</strain>
    </source>
</reference>
<gene>
    <name evidence="7" type="ORF">BK809_0003372</name>
</gene>
<keyword evidence="4" id="KW-0342">GTP-binding</keyword>
<dbReference type="STRING" id="420778.A0A1S8BFB2"/>
<dbReference type="GO" id="GO:0005739">
    <property type="term" value="C:mitochondrion"/>
    <property type="evidence" value="ECO:0007669"/>
    <property type="project" value="TreeGrafter"/>
</dbReference>
<dbReference type="PANTHER" id="PTHR46498:SF1">
    <property type="entry name" value="GTP-BINDING PROTEIN 8"/>
    <property type="match status" value="1"/>
</dbReference>
<evidence type="ECO:0000256" key="1">
    <source>
        <dbReference type="ARBA" id="ARBA00022723"/>
    </source>
</evidence>
<organism evidence="7 8">
    <name type="scientific">Diplodia seriata</name>
    <dbReference type="NCBI Taxonomy" id="420778"/>
    <lineage>
        <taxon>Eukaryota</taxon>
        <taxon>Fungi</taxon>
        <taxon>Dikarya</taxon>
        <taxon>Ascomycota</taxon>
        <taxon>Pezizomycotina</taxon>
        <taxon>Dothideomycetes</taxon>
        <taxon>Dothideomycetes incertae sedis</taxon>
        <taxon>Botryosphaeriales</taxon>
        <taxon>Botryosphaeriaceae</taxon>
        <taxon>Diplodia</taxon>
    </lineage>
</organism>
<keyword evidence="1" id="KW-0479">Metal-binding</keyword>
<evidence type="ECO:0000256" key="4">
    <source>
        <dbReference type="ARBA" id="ARBA00023134"/>
    </source>
</evidence>
<feature type="region of interest" description="Disordered" evidence="5">
    <location>
        <begin position="48"/>
        <end position="145"/>
    </location>
</feature>
<dbReference type="PANTHER" id="PTHR46498">
    <property type="entry name" value="GTP-BINDING PROTEIN 8"/>
    <property type="match status" value="1"/>
</dbReference>
<comment type="caution">
    <text evidence="7">The sequence shown here is derived from an EMBL/GenBank/DDBJ whole genome shotgun (WGS) entry which is preliminary data.</text>
</comment>
<dbReference type="SUPFAM" id="SSF52540">
    <property type="entry name" value="P-loop containing nucleoside triphosphate hydrolases"/>
    <property type="match status" value="1"/>
</dbReference>
<feature type="compositionally biased region" description="Low complexity" evidence="5">
    <location>
        <begin position="90"/>
        <end position="108"/>
    </location>
</feature>
<dbReference type="OrthoDB" id="391988at2759"/>
<feature type="compositionally biased region" description="Low complexity" evidence="5">
    <location>
        <begin position="64"/>
        <end position="80"/>
    </location>
</feature>
<dbReference type="InterPro" id="IPR027417">
    <property type="entry name" value="P-loop_NTPase"/>
</dbReference>
<evidence type="ECO:0000256" key="3">
    <source>
        <dbReference type="ARBA" id="ARBA00022842"/>
    </source>
</evidence>
<evidence type="ECO:0000256" key="2">
    <source>
        <dbReference type="ARBA" id="ARBA00022741"/>
    </source>
</evidence>
<evidence type="ECO:0000259" key="6">
    <source>
        <dbReference type="PROSITE" id="PS51706"/>
    </source>
</evidence>
<keyword evidence="3" id="KW-0460">Magnesium</keyword>
<keyword evidence="2" id="KW-0547">Nucleotide-binding</keyword>
<dbReference type="PROSITE" id="PS51706">
    <property type="entry name" value="G_ENGB"/>
    <property type="match status" value="1"/>
</dbReference>
<evidence type="ECO:0000256" key="5">
    <source>
        <dbReference type="SAM" id="MobiDB-lite"/>
    </source>
</evidence>
<dbReference type="InterPro" id="IPR052279">
    <property type="entry name" value="EngB_GTPase"/>
</dbReference>
<dbReference type="GO" id="GO:0046872">
    <property type="term" value="F:metal ion binding"/>
    <property type="evidence" value="ECO:0007669"/>
    <property type="project" value="UniProtKB-KW"/>
</dbReference>
<dbReference type="Pfam" id="PF01926">
    <property type="entry name" value="MMR_HSR1"/>
    <property type="match status" value="1"/>
</dbReference>
<name>A0A1S8BFB2_9PEZI</name>
<dbReference type="AlphaFoldDB" id="A0A1S8BFB2"/>
<protein>
    <submittedName>
        <fullName evidence="7">Putative GTP-binding protein EngB</fullName>
    </submittedName>
</protein>
<dbReference type="GO" id="GO:0005525">
    <property type="term" value="F:GTP binding"/>
    <property type="evidence" value="ECO:0007669"/>
    <property type="project" value="UniProtKB-KW"/>
</dbReference>
<accession>A0A1S8BFB2</accession>
<feature type="domain" description="EngB-type G" evidence="6">
    <location>
        <begin position="218"/>
        <end position="433"/>
    </location>
</feature>
<dbReference type="EMBL" id="MSZU01000080">
    <property type="protein sequence ID" value="OMP86202.1"/>
    <property type="molecule type" value="Genomic_DNA"/>
</dbReference>
<dbReference type="InterPro" id="IPR030393">
    <property type="entry name" value="G_ENGB_dom"/>
</dbReference>
<dbReference type="CDD" id="cd01876">
    <property type="entry name" value="YihA_EngB"/>
    <property type="match status" value="1"/>
</dbReference>
<proteinExistence type="predicted"/>